<feature type="non-terminal residue" evidence="2">
    <location>
        <position position="1"/>
    </location>
</feature>
<feature type="region of interest" description="Disordered" evidence="1">
    <location>
        <begin position="1"/>
        <end position="34"/>
    </location>
</feature>
<evidence type="ECO:0000256" key="1">
    <source>
        <dbReference type="SAM" id="MobiDB-lite"/>
    </source>
</evidence>
<dbReference type="EMBL" id="CAJNOC010009604">
    <property type="protein sequence ID" value="CAF1131004.1"/>
    <property type="molecule type" value="Genomic_DNA"/>
</dbReference>
<feature type="compositionally biased region" description="Basic and acidic residues" evidence="1">
    <location>
        <begin position="1"/>
        <end position="10"/>
    </location>
</feature>
<accession>A0A814R9K1</accession>
<evidence type="ECO:0000313" key="3">
    <source>
        <dbReference type="Proteomes" id="UP000663879"/>
    </source>
</evidence>
<organism evidence="2 3">
    <name type="scientific">Brachionus calyciflorus</name>
    <dbReference type="NCBI Taxonomy" id="104777"/>
    <lineage>
        <taxon>Eukaryota</taxon>
        <taxon>Metazoa</taxon>
        <taxon>Spiralia</taxon>
        <taxon>Gnathifera</taxon>
        <taxon>Rotifera</taxon>
        <taxon>Eurotatoria</taxon>
        <taxon>Monogononta</taxon>
        <taxon>Pseudotrocha</taxon>
        <taxon>Ploima</taxon>
        <taxon>Brachionidae</taxon>
        <taxon>Brachionus</taxon>
    </lineage>
</organism>
<comment type="caution">
    <text evidence="2">The sequence shown here is derived from an EMBL/GenBank/DDBJ whole genome shotgun (WGS) entry which is preliminary data.</text>
</comment>
<dbReference type="AlphaFoldDB" id="A0A814R9K1"/>
<keyword evidence="3" id="KW-1185">Reference proteome</keyword>
<protein>
    <submittedName>
        <fullName evidence="2">Uncharacterized protein</fullName>
    </submittedName>
</protein>
<reference evidence="2" key="1">
    <citation type="submission" date="2021-02" db="EMBL/GenBank/DDBJ databases">
        <authorList>
            <person name="Nowell W R."/>
        </authorList>
    </citation>
    <scope>NUCLEOTIDE SEQUENCE</scope>
    <source>
        <strain evidence="2">Ploen Becks lab</strain>
    </source>
</reference>
<name>A0A814R9K1_9BILA</name>
<gene>
    <name evidence="2" type="ORF">OXX778_LOCUS22473</name>
</gene>
<evidence type="ECO:0000313" key="2">
    <source>
        <dbReference type="EMBL" id="CAF1131004.1"/>
    </source>
</evidence>
<proteinExistence type="predicted"/>
<dbReference type="Proteomes" id="UP000663879">
    <property type="component" value="Unassembled WGS sequence"/>
</dbReference>
<sequence length="47" mass="5478">SVVDQTEFKTEQSFSPKRPAQYHQMNKPTTADHKRPTFIFVTKVGIR</sequence>